<accession>A0A2I3SBI3</accession>
<dbReference type="FunFam" id="3.30.160.60:FF:000176">
    <property type="entry name" value="zinc finger protein 70"/>
    <property type="match status" value="1"/>
</dbReference>
<dbReference type="Ensembl" id="ENSPTRT00000110578.1">
    <property type="protein sequence ID" value="ENSPTRP00000074209.1"/>
    <property type="gene ID" value="ENSPTRG00000048085.1"/>
</dbReference>
<feature type="domain" description="KRAB" evidence="11">
    <location>
        <begin position="8"/>
        <end position="87"/>
    </location>
</feature>
<evidence type="ECO:0000313" key="12">
    <source>
        <dbReference type="Ensembl" id="ENSPTRP00000074209.1"/>
    </source>
</evidence>
<feature type="domain" description="C2H2-type" evidence="10">
    <location>
        <begin position="272"/>
        <end position="299"/>
    </location>
</feature>
<dbReference type="InterPro" id="IPR001909">
    <property type="entry name" value="KRAB"/>
</dbReference>
<dbReference type="Gene3D" id="6.10.140.140">
    <property type="match status" value="1"/>
</dbReference>
<dbReference type="Pfam" id="PF01352">
    <property type="entry name" value="KRAB"/>
    <property type="match status" value="1"/>
</dbReference>
<keyword evidence="7" id="KW-0238">DNA-binding</keyword>
<feature type="domain" description="C2H2-type" evidence="10">
    <location>
        <begin position="356"/>
        <end position="400"/>
    </location>
</feature>
<keyword evidence="13" id="KW-1185">Reference proteome</keyword>
<keyword evidence="4" id="KW-0677">Repeat</keyword>
<dbReference type="PANTHER" id="PTHR24393">
    <property type="entry name" value="ZINC FINGER PROTEIN"/>
    <property type="match status" value="1"/>
</dbReference>
<evidence type="ECO:0000313" key="13">
    <source>
        <dbReference type="Proteomes" id="UP000002277"/>
    </source>
</evidence>
<dbReference type="FunFam" id="3.30.160.60:FF:000102">
    <property type="entry name" value="zinc finger protein 850 isoform X1"/>
    <property type="match status" value="1"/>
</dbReference>
<name>A0A2I3SBI3_PANTR</name>
<dbReference type="PROSITE" id="PS00028">
    <property type="entry name" value="ZINC_FINGER_C2H2_1"/>
    <property type="match status" value="6"/>
</dbReference>
<dbReference type="FunFam" id="3.30.160.60:FF:000295">
    <property type="entry name" value="zinc finger protein 19"/>
    <property type="match status" value="1"/>
</dbReference>
<organism evidence="12 13">
    <name type="scientific">Pan troglodytes</name>
    <name type="common">Chimpanzee</name>
    <dbReference type="NCBI Taxonomy" id="9598"/>
    <lineage>
        <taxon>Eukaryota</taxon>
        <taxon>Metazoa</taxon>
        <taxon>Chordata</taxon>
        <taxon>Craniata</taxon>
        <taxon>Vertebrata</taxon>
        <taxon>Euteleostomi</taxon>
        <taxon>Mammalia</taxon>
        <taxon>Eutheria</taxon>
        <taxon>Euarchontoglires</taxon>
        <taxon>Primates</taxon>
        <taxon>Haplorrhini</taxon>
        <taxon>Catarrhini</taxon>
        <taxon>Hominidae</taxon>
        <taxon>Pan</taxon>
    </lineage>
</organism>
<feature type="domain" description="C2H2-type" evidence="10">
    <location>
        <begin position="216"/>
        <end position="243"/>
    </location>
</feature>
<evidence type="ECO:0000256" key="1">
    <source>
        <dbReference type="ARBA" id="ARBA00004123"/>
    </source>
</evidence>
<keyword evidence="8" id="KW-0539">Nucleus</keyword>
<dbReference type="FunFam" id="3.30.160.60:FF:000029">
    <property type="entry name" value="GLI family zinc finger 4"/>
    <property type="match status" value="1"/>
</dbReference>
<dbReference type="PROSITE" id="PS50157">
    <property type="entry name" value="ZINC_FINGER_C2H2_2"/>
    <property type="match status" value="8"/>
</dbReference>
<dbReference type="PROSITE" id="PS50805">
    <property type="entry name" value="KRAB"/>
    <property type="match status" value="1"/>
</dbReference>
<dbReference type="AlphaFoldDB" id="A0A2I3SBI3"/>
<evidence type="ECO:0000256" key="7">
    <source>
        <dbReference type="ARBA" id="ARBA00023125"/>
    </source>
</evidence>
<evidence type="ECO:0000256" key="6">
    <source>
        <dbReference type="ARBA" id="ARBA00022833"/>
    </source>
</evidence>
<dbReference type="SMART" id="SM00349">
    <property type="entry name" value="KRAB"/>
    <property type="match status" value="1"/>
</dbReference>
<comment type="subcellular location">
    <subcellularLocation>
        <location evidence="1">Nucleus</location>
    </subcellularLocation>
</comment>
<evidence type="ECO:0000256" key="3">
    <source>
        <dbReference type="ARBA" id="ARBA00022723"/>
    </source>
</evidence>
<dbReference type="GO" id="GO:0005654">
    <property type="term" value="C:nucleoplasm"/>
    <property type="evidence" value="ECO:0007669"/>
    <property type="project" value="UniProtKB-ARBA"/>
</dbReference>
<dbReference type="SUPFAM" id="SSF57667">
    <property type="entry name" value="beta-beta-alpha zinc fingers"/>
    <property type="match status" value="5"/>
</dbReference>
<dbReference type="Gene3D" id="3.30.160.60">
    <property type="entry name" value="Classic Zinc Finger"/>
    <property type="match status" value="9"/>
</dbReference>
<dbReference type="FunFam" id="3.30.160.60:FF:002343">
    <property type="entry name" value="Zinc finger protein 33A"/>
    <property type="match status" value="1"/>
</dbReference>
<evidence type="ECO:0000256" key="9">
    <source>
        <dbReference type="PROSITE-ProRule" id="PRU00042"/>
    </source>
</evidence>
<dbReference type="Pfam" id="PF00096">
    <property type="entry name" value="zf-C2H2"/>
    <property type="match status" value="5"/>
</dbReference>
<dbReference type="GO" id="GO:0008270">
    <property type="term" value="F:zinc ion binding"/>
    <property type="evidence" value="ECO:0007669"/>
    <property type="project" value="UniProtKB-KW"/>
</dbReference>
<dbReference type="EMBL" id="AACZ04019614">
    <property type="status" value="NOT_ANNOTATED_CDS"/>
    <property type="molecule type" value="Genomic_DNA"/>
</dbReference>
<evidence type="ECO:0000259" key="11">
    <source>
        <dbReference type="PROSITE" id="PS50805"/>
    </source>
</evidence>
<dbReference type="Bgee" id="ENSPTRG00000048085">
    <property type="expression patterns" value="Expressed in fibroblast and 13 other cell types or tissues"/>
</dbReference>
<dbReference type="FunFam" id="3.30.160.60:FF:000522">
    <property type="entry name" value="zinc finger protein 285"/>
    <property type="match status" value="1"/>
</dbReference>
<dbReference type="CDD" id="cd07765">
    <property type="entry name" value="KRAB_A-box"/>
    <property type="match status" value="1"/>
</dbReference>
<evidence type="ECO:0000259" key="10">
    <source>
        <dbReference type="PROSITE" id="PS50157"/>
    </source>
</evidence>
<dbReference type="InParanoid" id="A0A2I3SBI3"/>
<feature type="domain" description="C2H2-type" evidence="10">
    <location>
        <begin position="300"/>
        <end position="327"/>
    </location>
</feature>
<dbReference type="GeneTree" id="ENSGT00940000163580"/>
<evidence type="ECO:0000256" key="4">
    <source>
        <dbReference type="ARBA" id="ARBA00022737"/>
    </source>
</evidence>
<dbReference type="InterPro" id="IPR036051">
    <property type="entry name" value="KRAB_dom_sf"/>
</dbReference>
<evidence type="ECO:0000256" key="5">
    <source>
        <dbReference type="ARBA" id="ARBA00022771"/>
    </source>
</evidence>
<dbReference type="SUPFAM" id="SSF109640">
    <property type="entry name" value="KRAB domain (Kruppel-associated box)"/>
    <property type="match status" value="1"/>
</dbReference>
<keyword evidence="6" id="KW-0862">Zinc</keyword>
<dbReference type="Proteomes" id="UP000002277">
    <property type="component" value="Chromosome 19"/>
</dbReference>
<comment type="similarity">
    <text evidence="2">Belongs to the krueppel C2H2-type zinc-finger protein family.</text>
</comment>
<reference evidence="12" key="3">
    <citation type="submission" date="2025-09" db="UniProtKB">
        <authorList>
            <consortium name="Ensembl"/>
        </authorList>
    </citation>
    <scope>IDENTIFICATION</scope>
</reference>
<dbReference type="FunFam" id="3.30.160.60:FF:001158">
    <property type="entry name" value="zinc finger protein 22"/>
    <property type="match status" value="1"/>
</dbReference>
<feature type="domain" description="C2H2-type" evidence="10">
    <location>
        <begin position="429"/>
        <end position="456"/>
    </location>
</feature>
<keyword evidence="5 9" id="KW-0863">Zinc-finger</keyword>
<feature type="domain" description="C2H2-type" evidence="10">
    <location>
        <begin position="244"/>
        <end position="271"/>
    </location>
</feature>
<dbReference type="OMA" id="GSQDYIM"/>
<dbReference type="SMART" id="SM00355">
    <property type="entry name" value="ZnF_C2H2"/>
    <property type="match status" value="8"/>
</dbReference>
<reference evidence="12" key="2">
    <citation type="submission" date="2025-08" db="UniProtKB">
        <authorList>
            <consortium name="Ensembl"/>
        </authorList>
    </citation>
    <scope>IDENTIFICATION</scope>
</reference>
<proteinExistence type="inferred from homology"/>
<dbReference type="InterPro" id="IPR036236">
    <property type="entry name" value="Znf_C2H2_sf"/>
</dbReference>
<reference evidence="12 13" key="1">
    <citation type="journal article" date="2005" name="Nature">
        <title>Initial sequence of the chimpanzee genome and comparison with the human genome.</title>
        <authorList>
            <consortium name="Chimpanzee sequencing and analysis consortium"/>
        </authorList>
    </citation>
    <scope>NUCLEOTIDE SEQUENCE [LARGE SCALE GENOMIC DNA]</scope>
</reference>
<dbReference type="GO" id="GO:0043565">
    <property type="term" value="F:sequence-specific DNA binding"/>
    <property type="evidence" value="ECO:0007669"/>
    <property type="project" value="UniProtKB-ARBA"/>
</dbReference>
<dbReference type="FunFam" id="3.30.160.60:FF:001498">
    <property type="entry name" value="Zinc finger protein 404"/>
    <property type="match status" value="1"/>
</dbReference>
<evidence type="ECO:0008006" key="14">
    <source>
        <dbReference type="Google" id="ProtNLM"/>
    </source>
</evidence>
<sequence length="479" mass="55785">MIKFQERVIFKDMAVVFTKEELALLDKAQINLYQDVMLENFRNLMSVSEDGIKNNILNLQEKGLSYLLQEVLHCWQILKQRIQDLTGSQDYIMNLQEECISLQISENENYVVNAIIKNQVITAWQSLTQVLTPESWRKANIMTEPRTLREDIREFTWKRNCTDIPKNVKERTLEKNLINVTQYGKNLVRAKHLIVHCNNSLYLPRYQKVPSGDKPYKCKECGKGFRCNSFLYNHHGVHTREMPYKCDACGKGFGFRSLLCIHQGVHTGKKPYKSEECGKGFDQSLKLLVHQRVHAGEKPYKCSECGKCFSSSSVLQVHWKFHTGEKPYRCGECGKGFSQSTHLHIHQRVHTVEKPYKCNVCGKDFVYSSVLHTHPKVCGKCFSYSSYFHLHQRDHTRERPYKCDECGKGFSQNSDLHVHLRVHTGERPYKCKACGKGFSRNSYLLAHQRVHIDETKYTHCEHGKDLPTHQKLHKQRETL</sequence>
<protein>
    <recommendedName>
        <fullName evidence="14">Zinc finger protein 285</fullName>
    </recommendedName>
</protein>
<keyword evidence="3" id="KW-0479">Metal-binding</keyword>
<dbReference type="GO" id="GO:0001227">
    <property type="term" value="F:DNA-binding transcription repressor activity, RNA polymerase II-specific"/>
    <property type="evidence" value="ECO:0007669"/>
    <property type="project" value="UniProtKB-ARBA"/>
</dbReference>
<dbReference type="InterPro" id="IPR013087">
    <property type="entry name" value="Znf_C2H2_type"/>
</dbReference>
<dbReference type="PANTHER" id="PTHR24393:SF88">
    <property type="entry name" value="VOMERONASAL 1 RECEPTOR, F4-LIKE-RELATED"/>
    <property type="match status" value="1"/>
</dbReference>
<evidence type="ECO:0000256" key="8">
    <source>
        <dbReference type="ARBA" id="ARBA00023242"/>
    </source>
</evidence>
<feature type="domain" description="C2H2-type" evidence="10">
    <location>
        <begin position="328"/>
        <end position="355"/>
    </location>
</feature>
<evidence type="ECO:0000256" key="2">
    <source>
        <dbReference type="ARBA" id="ARBA00006991"/>
    </source>
</evidence>
<feature type="domain" description="C2H2-type" evidence="10">
    <location>
        <begin position="401"/>
        <end position="428"/>
    </location>
</feature>